<evidence type="ECO:0000256" key="1">
    <source>
        <dbReference type="SAM" id="Phobius"/>
    </source>
</evidence>
<accession>A0A3D4VEZ7</accession>
<feature type="transmembrane region" description="Helical" evidence="1">
    <location>
        <begin position="360"/>
        <end position="385"/>
    </location>
</feature>
<dbReference type="Proteomes" id="UP000264071">
    <property type="component" value="Unassembled WGS sequence"/>
</dbReference>
<reference evidence="2 3" key="1">
    <citation type="journal article" date="2018" name="Nat. Biotechnol.">
        <title>A standardized bacterial taxonomy based on genome phylogeny substantially revises the tree of life.</title>
        <authorList>
            <person name="Parks D.H."/>
            <person name="Chuvochina M."/>
            <person name="Waite D.W."/>
            <person name="Rinke C."/>
            <person name="Skarshewski A."/>
            <person name="Chaumeil P.A."/>
            <person name="Hugenholtz P."/>
        </authorList>
    </citation>
    <scope>NUCLEOTIDE SEQUENCE [LARGE SCALE GENOMIC DNA]</scope>
    <source>
        <strain evidence="2">UBA8844</strain>
    </source>
</reference>
<feature type="transmembrane region" description="Helical" evidence="1">
    <location>
        <begin position="168"/>
        <end position="188"/>
    </location>
</feature>
<dbReference type="PANTHER" id="PTHR30199">
    <property type="entry name" value="MFS FAMILY TRANSPORTER, PREDICTED SUBSTRATE BENZOATE"/>
    <property type="match status" value="1"/>
</dbReference>
<dbReference type="GO" id="GO:0042925">
    <property type="term" value="F:benzoate transmembrane transporter activity"/>
    <property type="evidence" value="ECO:0007669"/>
    <property type="project" value="InterPro"/>
</dbReference>
<dbReference type="NCBIfam" id="TIGR00843">
    <property type="entry name" value="benE"/>
    <property type="match status" value="1"/>
</dbReference>
<feature type="transmembrane region" description="Helical" evidence="1">
    <location>
        <begin position="292"/>
        <end position="313"/>
    </location>
</feature>
<feature type="transmembrane region" description="Helical" evidence="1">
    <location>
        <begin position="320"/>
        <end position="340"/>
    </location>
</feature>
<proteinExistence type="predicted"/>
<keyword evidence="1" id="KW-1133">Transmembrane helix</keyword>
<feature type="transmembrane region" description="Helical" evidence="1">
    <location>
        <begin position="144"/>
        <end position="161"/>
    </location>
</feature>
<dbReference type="OMA" id="AVWCGIF"/>
<keyword evidence="1" id="KW-0472">Membrane</keyword>
<dbReference type="AlphaFoldDB" id="A0A3D4VEZ7"/>
<feature type="transmembrane region" description="Helical" evidence="1">
    <location>
        <begin position="45"/>
        <end position="63"/>
    </location>
</feature>
<sequence length="389" mass="40063">MHSKLPPIPSWTSALVAVLIGFGGTVALVVQAMRTLGATVEQTGSAVTALCLAMGVTGIVASMRVRMPIVLAWSTPGAALLGATTAGLRWEVAIGVFVAAAAMMILVGLIPVLGRLAERMPNAIASAMLAGVLMPFSLELFRLGAVDPLLVSLLVVVYVAARQRVPLYALLLVLTSGLLLTLARGDIADVPAGATFGALLPVMPVFDLRAIVSVGVPLFLVTLVSQNLPGLVVLRSAGYQPQAGPLLLGTGFASLLAAPFGAHAVNLAAIVAALCTNKDAHPDHHRRWVVGVLYGAFYLLLALFSPVLVRVFVALPHSTIAALTGVALIPSIIGAIEQMLGDVDARDPAIITFLATASGLALFGLGAALWGLLAGFVALGIKALLRRAR</sequence>
<dbReference type="GO" id="GO:0005886">
    <property type="term" value="C:plasma membrane"/>
    <property type="evidence" value="ECO:0007669"/>
    <property type="project" value="TreeGrafter"/>
</dbReference>
<protein>
    <submittedName>
        <fullName evidence="2">Benzoate transporter</fullName>
    </submittedName>
</protein>
<dbReference type="EMBL" id="DPIY01000012">
    <property type="protein sequence ID" value="HCT59188.1"/>
    <property type="molecule type" value="Genomic_DNA"/>
</dbReference>
<feature type="transmembrane region" description="Helical" evidence="1">
    <location>
        <begin position="246"/>
        <end position="272"/>
    </location>
</feature>
<feature type="transmembrane region" description="Helical" evidence="1">
    <location>
        <begin position="120"/>
        <end position="138"/>
    </location>
</feature>
<feature type="transmembrane region" description="Helical" evidence="1">
    <location>
        <begin position="94"/>
        <end position="113"/>
    </location>
</feature>
<comment type="caution">
    <text evidence="2">The sequence shown here is derived from an EMBL/GenBank/DDBJ whole genome shotgun (WGS) entry which is preliminary data.</text>
</comment>
<dbReference type="Pfam" id="PF03594">
    <property type="entry name" value="BenE"/>
    <property type="match status" value="1"/>
</dbReference>
<feature type="transmembrane region" description="Helical" evidence="1">
    <location>
        <begin position="70"/>
        <end position="88"/>
    </location>
</feature>
<evidence type="ECO:0000313" key="3">
    <source>
        <dbReference type="Proteomes" id="UP000264071"/>
    </source>
</evidence>
<evidence type="ECO:0000313" key="2">
    <source>
        <dbReference type="EMBL" id="HCT59188.1"/>
    </source>
</evidence>
<dbReference type="PANTHER" id="PTHR30199:SF0">
    <property type="entry name" value="INNER MEMBRANE PROTEIN YDCO"/>
    <property type="match status" value="1"/>
</dbReference>
<dbReference type="InterPro" id="IPR004711">
    <property type="entry name" value="Benzoate_Transporter"/>
</dbReference>
<organism evidence="2 3">
    <name type="scientific">Gemmatimonas aurantiaca</name>
    <dbReference type="NCBI Taxonomy" id="173480"/>
    <lineage>
        <taxon>Bacteria</taxon>
        <taxon>Pseudomonadati</taxon>
        <taxon>Gemmatimonadota</taxon>
        <taxon>Gemmatimonadia</taxon>
        <taxon>Gemmatimonadales</taxon>
        <taxon>Gemmatimonadaceae</taxon>
        <taxon>Gemmatimonas</taxon>
    </lineage>
</organism>
<feature type="transmembrane region" description="Helical" evidence="1">
    <location>
        <begin position="208"/>
        <end position="234"/>
    </location>
</feature>
<gene>
    <name evidence="2" type="ORF">DGD08_18460</name>
</gene>
<name>A0A3D4VEZ7_9BACT</name>
<keyword evidence="1" id="KW-0812">Transmembrane</keyword>
<feature type="transmembrane region" description="Helical" evidence="1">
    <location>
        <begin position="12"/>
        <end position="33"/>
    </location>
</feature>